<accession>A0A9X4XCR1</accession>
<evidence type="ECO:0000313" key="3">
    <source>
        <dbReference type="Proteomes" id="UP000488295"/>
    </source>
</evidence>
<comment type="caution">
    <text evidence="2">The sequence shown here is derived from an EMBL/GenBank/DDBJ whole genome shotgun (WGS) entry which is preliminary data.</text>
</comment>
<keyword evidence="1" id="KW-0472">Membrane</keyword>
<keyword evidence="1" id="KW-0812">Transmembrane</keyword>
<feature type="transmembrane region" description="Helical" evidence="1">
    <location>
        <begin position="112"/>
        <end position="131"/>
    </location>
</feature>
<feature type="transmembrane region" description="Helical" evidence="1">
    <location>
        <begin position="12"/>
        <end position="31"/>
    </location>
</feature>
<dbReference type="EMBL" id="WKKC01000029">
    <property type="protein sequence ID" value="MTE03843.1"/>
    <property type="molecule type" value="Genomic_DNA"/>
</dbReference>
<gene>
    <name evidence="2" type="ORF">GJU95_08715</name>
</gene>
<sequence>MFLFTNKFFKYSYFFSALLPLNILLFLWFYLVEETNRNSLIIFIEWYFIISILIGIVALICLIRQLNGLNLIIKHQGKEDVFIKNKYNVGVRDFLISTFLPILTSFSFKDNIIAAFIMVLLFQASLLIFYLKSSDFMPNIILMMIGYNIFEGTIKNKKVYCISKKAKIGTLIEKKVQAVKIGDSTEKGNVYWIVGE</sequence>
<keyword evidence="1" id="KW-1133">Transmembrane helix</keyword>
<dbReference type="AlphaFoldDB" id="A0A9X4XCR1"/>
<feature type="transmembrane region" description="Helical" evidence="1">
    <location>
        <begin position="43"/>
        <end position="66"/>
    </location>
</feature>
<evidence type="ECO:0000256" key="1">
    <source>
        <dbReference type="SAM" id="Phobius"/>
    </source>
</evidence>
<dbReference type="RefSeq" id="WP_155692900.1">
    <property type="nucleotide sequence ID" value="NZ_WKKC01000029.1"/>
</dbReference>
<name>A0A9X4XCR1_LACJH</name>
<reference evidence="2 3" key="1">
    <citation type="submission" date="2019-11" db="EMBL/GenBank/DDBJ databases">
        <title>Gastrointestinal microbiota of Peromyscus leucopus.</title>
        <authorList>
            <person name="Milovic A."/>
            <person name="Bassam K."/>
            <person name="Barbour A.G."/>
        </authorList>
    </citation>
    <scope>NUCLEOTIDE SEQUENCE [LARGE SCALE GENOMIC DNA]</scope>
    <source>
        <strain evidence="2 3">LL8</strain>
    </source>
</reference>
<protein>
    <submittedName>
        <fullName evidence="2">Uncharacterized protein</fullName>
    </submittedName>
</protein>
<evidence type="ECO:0000313" key="2">
    <source>
        <dbReference type="EMBL" id="MTE03843.1"/>
    </source>
</evidence>
<dbReference type="Proteomes" id="UP000488295">
    <property type="component" value="Unassembled WGS sequence"/>
</dbReference>
<proteinExistence type="predicted"/>
<organism evidence="2 3">
    <name type="scientific">Lactobacillus johnsonii</name>
    <dbReference type="NCBI Taxonomy" id="33959"/>
    <lineage>
        <taxon>Bacteria</taxon>
        <taxon>Bacillati</taxon>
        <taxon>Bacillota</taxon>
        <taxon>Bacilli</taxon>
        <taxon>Lactobacillales</taxon>
        <taxon>Lactobacillaceae</taxon>
        <taxon>Lactobacillus</taxon>
    </lineage>
</organism>